<dbReference type="Proteomes" id="UP000237631">
    <property type="component" value="Unassembled WGS sequence"/>
</dbReference>
<feature type="chain" id="PRO_5015442848" evidence="1">
    <location>
        <begin position="24"/>
        <end position="175"/>
    </location>
</feature>
<dbReference type="AlphaFoldDB" id="A0A2S6CE58"/>
<organism evidence="2 3">
    <name type="scientific">Cercospora berteroae</name>
    <dbReference type="NCBI Taxonomy" id="357750"/>
    <lineage>
        <taxon>Eukaryota</taxon>
        <taxon>Fungi</taxon>
        <taxon>Dikarya</taxon>
        <taxon>Ascomycota</taxon>
        <taxon>Pezizomycotina</taxon>
        <taxon>Dothideomycetes</taxon>
        <taxon>Dothideomycetidae</taxon>
        <taxon>Mycosphaerellales</taxon>
        <taxon>Mycosphaerellaceae</taxon>
        <taxon>Cercospora</taxon>
    </lineage>
</organism>
<dbReference type="EMBL" id="PNEN01000475">
    <property type="protein sequence ID" value="PPJ58008.1"/>
    <property type="molecule type" value="Genomic_DNA"/>
</dbReference>
<evidence type="ECO:0000313" key="3">
    <source>
        <dbReference type="Proteomes" id="UP000237631"/>
    </source>
</evidence>
<proteinExistence type="predicted"/>
<dbReference type="OrthoDB" id="3649348at2759"/>
<protein>
    <submittedName>
        <fullName evidence="2">Uncharacterized protein</fullName>
    </submittedName>
</protein>
<feature type="signal peptide" evidence="1">
    <location>
        <begin position="1"/>
        <end position="23"/>
    </location>
</feature>
<reference evidence="3" key="1">
    <citation type="journal article" date="2017" name="bioRxiv">
        <title>Conservation of a gene cluster reveals novel cercosporin biosynthetic mechanisms and extends production to the genus Colletotrichum.</title>
        <authorList>
            <person name="de Jonge R."/>
            <person name="Ebert M.K."/>
            <person name="Huitt-Roehl C.R."/>
            <person name="Pal P."/>
            <person name="Suttle J.C."/>
            <person name="Spanner R.E."/>
            <person name="Neubauer J.D."/>
            <person name="Jurick W.M.II."/>
            <person name="Stott K.A."/>
            <person name="Secor G.A."/>
            <person name="Thomma B.P.H.J."/>
            <person name="Van de Peer Y."/>
            <person name="Townsend C.A."/>
            <person name="Bolton M.D."/>
        </authorList>
    </citation>
    <scope>NUCLEOTIDE SEQUENCE [LARGE SCALE GENOMIC DNA]</scope>
    <source>
        <strain evidence="3">CBS538.71</strain>
    </source>
</reference>
<evidence type="ECO:0000313" key="2">
    <source>
        <dbReference type="EMBL" id="PPJ58008.1"/>
    </source>
</evidence>
<gene>
    <name evidence="2" type="ORF">CBER1_03852</name>
</gene>
<sequence>MASTIFQLLAAFAVLNTVVPVAAQGNFSADAIPIALGGKEAKISKEFIELMAPDYKIVHVIHSASDAKSEFGPLIAGEATIPVSGLGSNVNNPSPEAPWAIFIGGGFAASEINEMYGSSLALQTVPWLYPPTTARANGTVVPPTAMIVERVKAVFKEHGLVPGNGTKPAGGIWSF</sequence>
<accession>A0A2S6CE58</accession>
<keyword evidence="1" id="KW-0732">Signal</keyword>
<evidence type="ECO:0000256" key="1">
    <source>
        <dbReference type="SAM" id="SignalP"/>
    </source>
</evidence>
<comment type="caution">
    <text evidence="2">The sequence shown here is derived from an EMBL/GenBank/DDBJ whole genome shotgun (WGS) entry which is preliminary data.</text>
</comment>
<keyword evidence="3" id="KW-1185">Reference proteome</keyword>
<name>A0A2S6CE58_9PEZI</name>